<dbReference type="Proteomes" id="UP001419268">
    <property type="component" value="Unassembled WGS sequence"/>
</dbReference>
<gene>
    <name evidence="1" type="ORF">Scep_010333</name>
</gene>
<protein>
    <submittedName>
        <fullName evidence="1">Uncharacterized protein</fullName>
    </submittedName>
</protein>
<name>A0AAP0JUX3_9MAGN</name>
<evidence type="ECO:0000313" key="2">
    <source>
        <dbReference type="Proteomes" id="UP001419268"/>
    </source>
</evidence>
<sequence>MEQGIPAFYSSRGGARGIILTHYGGQGGDGNCSHLAEIPAPSLLLLCWPSPLLCLTTGPPHNTTFHVPPRTPAKLDKRFRRAHTLAYSLPLKQSVRPSFFLPPLSRLSAGSSGDKEKGKLSDCFGGQALIKIHEFERKSLEEPHPRLSVKYDPGQHHTVVAEHHVTVGYFESQNTITCVDFGACRARAAAAVRACLSAARRPLARASLAGAAVESLAPPQLGVDSPASLLERVAAFWVASGFEPPHTPAAARSRSPAARFARRIAAAAPAPLLELASPRHSAGADSPPPACGCWSCLAAAVALSRLAGALLEPRRRPCSWSAPGSSHLKAVARRCSFPDLPPPRCLPSPSCCREPPWGLGLNWAGFGPVWGLNPFLPPYLIFA</sequence>
<keyword evidence="2" id="KW-1185">Reference proteome</keyword>
<dbReference type="AlphaFoldDB" id="A0AAP0JUX3"/>
<accession>A0AAP0JUX3</accession>
<reference evidence="1 2" key="1">
    <citation type="submission" date="2024-01" db="EMBL/GenBank/DDBJ databases">
        <title>Genome assemblies of Stephania.</title>
        <authorList>
            <person name="Yang L."/>
        </authorList>
    </citation>
    <scope>NUCLEOTIDE SEQUENCE [LARGE SCALE GENOMIC DNA]</scope>
    <source>
        <strain evidence="1">JXDWG</strain>
        <tissue evidence="1">Leaf</tissue>
    </source>
</reference>
<proteinExistence type="predicted"/>
<comment type="caution">
    <text evidence="1">The sequence shown here is derived from an EMBL/GenBank/DDBJ whole genome shotgun (WGS) entry which is preliminary data.</text>
</comment>
<dbReference type="EMBL" id="JBBNAG010000004">
    <property type="protein sequence ID" value="KAK9140652.1"/>
    <property type="molecule type" value="Genomic_DNA"/>
</dbReference>
<evidence type="ECO:0000313" key="1">
    <source>
        <dbReference type="EMBL" id="KAK9140652.1"/>
    </source>
</evidence>
<organism evidence="1 2">
    <name type="scientific">Stephania cephalantha</name>
    <dbReference type="NCBI Taxonomy" id="152367"/>
    <lineage>
        <taxon>Eukaryota</taxon>
        <taxon>Viridiplantae</taxon>
        <taxon>Streptophyta</taxon>
        <taxon>Embryophyta</taxon>
        <taxon>Tracheophyta</taxon>
        <taxon>Spermatophyta</taxon>
        <taxon>Magnoliopsida</taxon>
        <taxon>Ranunculales</taxon>
        <taxon>Menispermaceae</taxon>
        <taxon>Menispermoideae</taxon>
        <taxon>Cissampelideae</taxon>
        <taxon>Stephania</taxon>
    </lineage>
</organism>